<evidence type="ECO:0000256" key="1">
    <source>
        <dbReference type="SAM" id="Phobius"/>
    </source>
</evidence>
<keyword evidence="1" id="KW-1133">Transmembrane helix</keyword>
<feature type="transmembrane region" description="Helical" evidence="1">
    <location>
        <begin position="12"/>
        <end position="32"/>
    </location>
</feature>
<dbReference type="RefSeq" id="WP_071520968.1">
    <property type="nucleotide sequence ID" value="NZ_MIHH01000008.1"/>
</dbReference>
<keyword evidence="1" id="KW-0812">Transmembrane</keyword>
<dbReference type="EMBL" id="MIHH01000008">
    <property type="protein sequence ID" value="OIQ08712.1"/>
    <property type="molecule type" value="Genomic_DNA"/>
</dbReference>
<comment type="caution">
    <text evidence="2">The sequence shown here is derived from an EMBL/GenBank/DDBJ whole genome shotgun (WGS) entry which is preliminary data.</text>
</comment>
<gene>
    <name evidence="2" type="ORF">MOOR_16310</name>
</gene>
<evidence type="ECO:0000313" key="2">
    <source>
        <dbReference type="EMBL" id="OIQ08712.1"/>
    </source>
</evidence>
<dbReference type="Proteomes" id="UP000182743">
    <property type="component" value="Unassembled WGS sequence"/>
</dbReference>
<accession>A0A1J5JTC5</accession>
<protein>
    <submittedName>
        <fullName evidence="2">Uncharacterized protein</fullName>
    </submittedName>
</protein>
<keyword evidence="1" id="KW-0472">Membrane</keyword>
<reference evidence="2 3" key="1">
    <citation type="submission" date="2016-08" db="EMBL/GenBank/DDBJ databases">
        <title>Genome-based comparison of Moorella thermoacetic strains.</title>
        <authorList>
            <person name="Poehlein A."/>
            <person name="Bengelsdorf F.R."/>
            <person name="Esser C."/>
            <person name="Duerre P."/>
            <person name="Daniel R."/>
        </authorList>
    </citation>
    <scope>NUCLEOTIDE SEQUENCE [LARGE SCALE GENOMIC DNA]</scope>
    <source>
        <strain evidence="2 3">DSM 11768</strain>
    </source>
</reference>
<sequence length="213" mass="22289">MLKRLLKDQRGPALIWFLIFLPVLMLVMAYLADYTQATTESDIDVQRALEMAVRAAAMQVTPDSQAAGHPRINIVAANIAFRRELASNLGLDANTLAPLKGSAMKTRPDYTLVVYNGDDTYAAGGALEAYKYVFSGGSLAGGAIAAMGVPYTFGITPGDILPGGGGVIQTTLDMPGVVAVINTSVTKILGKSSITPVRWAAAKIVCPNGSCGP</sequence>
<dbReference type="AlphaFoldDB" id="A0A1J5JTC5"/>
<name>A0A1J5JTC5_NEOTH</name>
<evidence type="ECO:0000313" key="3">
    <source>
        <dbReference type="Proteomes" id="UP000182743"/>
    </source>
</evidence>
<organism evidence="2 3">
    <name type="scientific">Neomoorella thermoacetica</name>
    <name type="common">Clostridium thermoaceticum</name>
    <dbReference type="NCBI Taxonomy" id="1525"/>
    <lineage>
        <taxon>Bacteria</taxon>
        <taxon>Bacillati</taxon>
        <taxon>Bacillota</taxon>
        <taxon>Clostridia</taxon>
        <taxon>Neomoorellales</taxon>
        <taxon>Neomoorellaceae</taxon>
        <taxon>Neomoorella</taxon>
    </lineage>
</organism>
<proteinExistence type="predicted"/>